<protein>
    <submittedName>
        <fullName evidence="1">Uncharacterized protein</fullName>
    </submittedName>
</protein>
<dbReference type="Proteomes" id="UP000004810">
    <property type="component" value="Unassembled WGS sequence"/>
</dbReference>
<gene>
    <name evidence="1" type="ORF">WUBG_07730</name>
</gene>
<sequence length="80" mass="8985">MGTTNAALSLRRFTQTSFNFRFNSALPPPIPVVSPPLTPISPKSSLSSNEEIHSIQFMYLTERKVSPRKTVVLIRKNEVI</sequence>
<proteinExistence type="predicted"/>
<organism evidence="1 2">
    <name type="scientific">Wuchereria bancrofti</name>
    <dbReference type="NCBI Taxonomy" id="6293"/>
    <lineage>
        <taxon>Eukaryota</taxon>
        <taxon>Metazoa</taxon>
        <taxon>Ecdysozoa</taxon>
        <taxon>Nematoda</taxon>
        <taxon>Chromadorea</taxon>
        <taxon>Rhabditida</taxon>
        <taxon>Spirurina</taxon>
        <taxon>Spiruromorpha</taxon>
        <taxon>Filarioidea</taxon>
        <taxon>Onchocercidae</taxon>
        <taxon>Wuchereria</taxon>
    </lineage>
</organism>
<dbReference type="AlphaFoldDB" id="J9B319"/>
<evidence type="ECO:0000313" key="1">
    <source>
        <dbReference type="EMBL" id="EJW81360.1"/>
    </source>
</evidence>
<comment type="caution">
    <text evidence="1">The sequence shown here is derived from an EMBL/GenBank/DDBJ whole genome shotgun (WGS) entry which is preliminary data.</text>
</comment>
<reference evidence="2" key="1">
    <citation type="submission" date="2012-08" db="EMBL/GenBank/DDBJ databases">
        <title>The Genome Sequence of Wuchereria bancrofti.</title>
        <authorList>
            <person name="Nutman T.B."/>
            <person name="Fink D.L."/>
            <person name="Russ C."/>
            <person name="Young S."/>
            <person name="Zeng Q."/>
            <person name="Koehrsen M."/>
            <person name="Alvarado L."/>
            <person name="Berlin A."/>
            <person name="Chapman S.B."/>
            <person name="Chen Z."/>
            <person name="Freedman E."/>
            <person name="Gellesch M."/>
            <person name="Goldberg J."/>
            <person name="Griggs A."/>
            <person name="Gujja S."/>
            <person name="Heilman E.R."/>
            <person name="Heiman D."/>
            <person name="Hepburn T."/>
            <person name="Howarth C."/>
            <person name="Jen D."/>
            <person name="Larson L."/>
            <person name="Lewis B."/>
            <person name="Mehta T."/>
            <person name="Park D."/>
            <person name="Pearson M."/>
            <person name="Roberts A."/>
            <person name="Saif S."/>
            <person name="Shea T."/>
            <person name="Shenoy N."/>
            <person name="Sisk P."/>
            <person name="Stolte C."/>
            <person name="Sykes S."/>
            <person name="Walk T."/>
            <person name="White J."/>
            <person name="Yandava C."/>
            <person name="Haas B."/>
            <person name="Henn M.R."/>
            <person name="Nusbaum C."/>
            <person name="Birren B."/>
        </authorList>
    </citation>
    <scope>NUCLEOTIDE SEQUENCE [LARGE SCALE GENOMIC DNA]</scope>
    <source>
        <strain evidence="2">NA</strain>
    </source>
</reference>
<evidence type="ECO:0000313" key="2">
    <source>
        <dbReference type="Proteomes" id="UP000004810"/>
    </source>
</evidence>
<accession>J9B319</accession>
<dbReference type="EMBL" id="ADBV01003716">
    <property type="protein sequence ID" value="EJW81360.1"/>
    <property type="molecule type" value="Genomic_DNA"/>
</dbReference>
<name>J9B319_WUCBA</name>